<feature type="compositionally biased region" description="Polar residues" evidence="1">
    <location>
        <begin position="8"/>
        <end position="17"/>
    </location>
</feature>
<comment type="caution">
    <text evidence="2">The sequence shown here is derived from an EMBL/GenBank/DDBJ whole genome shotgun (WGS) entry which is preliminary data.</text>
</comment>
<protein>
    <submittedName>
        <fullName evidence="2">Uncharacterized protein</fullName>
    </submittedName>
</protein>
<proteinExistence type="predicted"/>
<evidence type="ECO:0000256" key="1">
    <source>
        <dbReference type="SAM" id="MobiDB-lite"/>
    </source>
</evidence>
<evidence type="ECO:0000313" key="2">
    <source>
        <dbReference type="EMBL" id="ORY92025.1"/>
    </source>
</evidence>
<feature type="region of interest" description="Disordered" evidence="1">
    <location>
        <begin position="1"/>
        <end position="81"/>
    </location>
</feature>
<gene>
    <name evidence="2" type="ORF">BCR43DRAFT_77851</name>
</gene>
<dbReference type="OMA" id="THHASKT"/>
<dbReference type="EMBL" id="MCGN01000010">
    <property type="protein sequence ID" value="ORY92025.1"/>
    <property type="molecule type" value="Genomic_DNA"/>
</dbReference>
<keyword evidence="3" id="KW-1185">Reference proteome</keyword>
<dbReference type="OrthoDB" id="5573882at2759"/>
<feature type="compositionally biased region" description="Low complexity" evidence="1">
    <location>
        <begin position="52"/>
        <end position="66"/>
    </location>
</feature>
<accession>A0A1X2H2L3</accession>
<dbReference type="AlphaFoldDB" id="A0A1X2H2L3"/>
<reference evidence="2 3" key="1">
    <citation type="submission" date="2016-07" db="EMBL/GenBank/DDBJ databases">
        <title>Pervasive Adenine N6-methylation of Active Genes in Fungi.</title>
        <authorList>
            <consortium name="DOE Joint Genome Institute"/>
            <person name="Mondo S.J."/>
            <person name="Dannebaum R.O."/>
            <person name="Kuo R.C."/>
            <person name="Labutti K."/>
            <person name="Haridas S."/>
            <person name="Kuo A."/>
            <person name="Salamov A."/>
            <person name="Ahrendt S.R."/>
            <person name="Lipzen A."/>
            <person name="Sullivan W."/>
            <person name="Andreopoulos W.B."/>
            <person name="Clum A."/>
            <person name="Lindquist E."/>
            <person name="Daum C."/>
            <person name="Ramamoorthy G.K."/>
            <person name="Gryganskyi A."/>
            <person name="Culley D."/>
            <person name="Magnuson J.K."/>
            <person name="James T.Y."/>
            <person name="O'Malley M.A."/>
            <person name="Stajich J.E."/>
            <person name="Spatafora J.W."/>
            <person name="Visel A."/>
            <person name="Grigoriev I.V."/>
        </authorList>
    </citation>
    <scope>NUCLEOTIDE SEQUENCE [LARGE SCALE GENOMIC DNA]</scope>
    <source>
        <strain evidence="2 3">NRRL 2496</strain>
    </source>
</reference>
<dbReference type="InParanoid" id="A0A1X2H2L3"/>
<sequence>MATFATAPVSSISPSSKQPRDIMHRRRVRQLATCVPTPYGTIPKRRQRRQKPGSPSSASKSSASGSEPKKPNSPPSPVHMNPFLDSSPSFFEVLLHRVLSSMTGKNAKEDVVVGFMPPPSATDAVTLQLDITSDPALSDADTCSCLDDSSSSSCSSSSSESSSFSSALAISNSTCSSSTPPSSNVSSSATATSNITTPVSSVSSASSSVPICSSSAAANTPTRSALSDLLCDHYVQSTTQQNTTSSSCDEPLPDVPLETFRIFEAPSPDDDERWFMWQSPDNWTPVHPKEEAKPATVIIEPKQQKKEEMAPRRRDRRVNGSHLRMIVAEANMMRAQKIVGPLRPRGYLPKRSDAFVPRRPSRLRATINNF</sequence>
<evidence type="ECO:0000313" key="3">
    <source>
        <dbReference type="Proteomes" id="UP000242180"/>
    </source>
</evidence>
<organism evidence="2 3">
    <name type="scientific">Syncephalastrum racemosum</name>
    <name type="common">Filamentous fungus</name>
    <dbReference type="NCBI Taxonomy" id="13706"/>
    <lineage>
        <taxon>Eukaryota</taxon>
        <taxon>Fungi</taxon>
        <taxon>Fungi incertae sedis</taxon>
        <taxon>Mucoromycota</taxon>
        <taxon>Mucoromycotina</taxon>
        <taxon>Mucoromycetes</taxon>
        <taxon>Mucorales</taxon>
        <taxon>Syncephalastraceae</taxon>
        <taxon>Syncephalastrum</taxon>
    </lineage>
</organism>
<dbReference type="Proteomes" id="UP000242180">
    <property type="component" value="Unassembled WGS sequence"/>
</dbReference>
<name>A0A1X2H2L3_SYNRA</name>